<gene>
    <name evidence="2" type="ORF">SMN809_LOCUS81963</name>
</gene>
<dbReference type="Proteomes" id="UP000676336">
    <property type="component" value="Unassembled WGS sequence"/>
</dbReference>
<comment type="caution">
    <text evidence="2">The sequence shown here is derived from an EMBL/GenBank/DDBJ whole genome shotgun (WGS) entry which is preliminary data.</text>
</comment>
<evidence type="ECO:0000313" key="3">
    <source>
        <dbReference type="Proteomes" id="UP000676336"/>
    </source>
</evidence>
<protein>
    <submittedName>
        <fullName evidence="2">Uncharacterized protein</fullName>
    </submittedName>
</protein>
<name>A0A8S3JTV5_9BILA</name>
<organism evidence="2 3">
    <name type="scientific">Rotaria magnacalcarata</name>
    <dbReference type="NCBI Taxonomy" id="392030"/>
    <lineage>
        <taxon>Eukaryota</taxon>
        <taxon>Metazoa</taxon>
        <taxon>Spiralia</taxon>
        <taxon>Gnathifera</taxon>
        <taxon>Rotifera</taxon>
        <taxon>Eurotatoria</taxon>
        <taxon>Bdelloidea</taxon>
        <taxon>Philodinida</taxon>
        <taxon>Philodinidae</taxon>
        <taxon>Rotaria</taxon>
    </lineage>
</organism>
<dbReference type="AlphaFoldDB" id="A0A8S3JTV5"/>
<feature type="coiled-coil region" evidence="1">
    <location>
        <begin position="70"/>
        <end position="118"/>
    </location>
</feature>
<accession>A0A8S3JTV5</accession>
<dbReference type="EMBL" id="CAJOBI010350005">
    <property type="protein sequence ID" value="CAF5220582.1"/>
    <property type="molecule type" value="Genomic_DNA"/>
</dbReference>
<proteinExistence type="predicted"/>
<evidence type="ECO:0000256" key="1">
    <source>
        <dbReference type="SAM" id="Coils"/>
    </source>
</evidence>
<feature type="non-terminal residue" evidence="2">
    <location>
        <position position="149"/>
    </location>
</feature>
<sequence length="149" mass="17942">MERGSLGQLQGECVWRYCSTLAFIRSTFNSLANTSRAQGLMNILEESKFTNEQALLNNDDLRFRNREQLIEKLERVIQEKNASIVKLEEREQYLEDTLKKRNAEFVTLEEKLRKYEEKTHTFEQLHRLQLQTFEKTIRDCQIENERKYF</sequence>
<reference evidence="2" key="1">
    <citation type="submission" date="2021-02" db="EMBL/GenBank/DDBJ databases">
        <authorList>
            <person name="Nowell W R."/>
        </authorList>
    </citation>
    <scope>NUCLEOTIDE SEQUENCE</scope>
</reference>
<evidence type="ECO:0000313" key="2">
    <source>
        <dbReference type="EMBL" id="CAF5220582.1"/>
    </source>
</evidence>
<keyword evidence="1" id="KW-0175">Coiled coil</keyword>